<dbReference type="OrthoDB" id="569160at2"/>
<feature type="region of interest" description="Disordered" evidence="2">
    <location>
        <begin position="256"/>
        <end position="286"/>
    </location>
</feature>
<organism evidence="3 4">
    <name type="scientific">Oscillatoria acuminata PCC 6304</name>
    <dbReference type="NCBI Taxonomy" id="56110"/>
    <lineage>
        <taxon>Bacteria</taxon>
        <taxon>Bacillati</taxon>
        <taxon>Cyanobacteriota</taxon>
        <taxon>Cyanophyceae</taxon>
        <taxon>Oscillatoriophycideae</taxon>
        <taxon>Oscillatoriales</taxon>
        <taxon>Oscillatoriaceae</taxon>
        <taxon>Oscillatoria</taxon>
    </lineage>
</organism>
<keyword evidence="1" id="KW-0175">Coiled coil</keyword>
<feature type="compositionally biased region" description="Low complexity" evidence="2">
    <location>
        <begin position="18"/>
        <end position="36"/>
    </location>
</feature>
<dbReference type="EMBL" id="CP003607">
    <property type="protein sequence ID" value="AFY84095.1"/>
    <property type="molecule type" value="Genomic_DNA"/>
</dbReference>
<dbReference type="InterPro" id="IPR021437">
    <property type="entry name" value="DUF3086"/>
</dbReference>
<dbReference type="AlphaFoldDB" id="K9TNG6"/>
<name>K9TNG6_9CYAN</name>
<evidence type="ECO:0000313" key="3">
    <source>
        <dbReference type="EMBL" id="AFY84095.1"/>
    </source>
</evidence>
<gene>
    <name evidence="3" type="ORF">Oscil6304_4581</name>
</gene>
<dbReference type="PATRIC" id="fig|56110.3.peg.5565"/>
<accession>K9TNG6</accession>
<dbReference type="InParanoid" id="K9TNG6"/>
<sequence>MNSDETNNPEPLETQDQSDSPEPFEASSSESLSADSTQGINLSEDLWKEPESSIPDEAALPLPELTLPEAESQNWEPDAELPVEPSEPPTEDQPAEEQPPEEITAEEQPPEEITAEEQLPEEQPPEEPAPPPLAIEDEAASLARRVAQLQEQERELKAAILQLQASRAELLQEQTETQAAIGRLVQDALSELEQRKHNLQISVEQLERRQERIRTEMRTTFAGVSQDLAIRVQGFKDYLSGSLQDLVNSVEQLELTPPEPEPAKMPPKSAAKGGDRTGAPTPTFAEQPFQDRTKQIRRLLDKYRTMPDYYGPPWQVRRTFEPVHAERLSNWFFTQGARGAVRTLGSRLQNILVASAAISVLKTLYGDRLRTLVLANSPERLGEWRRGLQDCLGISRIDFGPEGGVVLFEAPEALSQKADRLLKQKQVPLILIDETENQINLGLLQFPLWLAFAADPELPTL</sequence>
<evidence type="ECO:0000256" key="1">
    <source>
        <dbReference type="SAM" id="Coils"/>
    </source>
</evidence>
<dbReference type="KEGG" id="oac:Oscil6304_4581"/>
<feature type="region of interest" description="Disordered" evidence="2">
    <location>
        <begin position="1"/>
        <end position="136"/>
    </location>
</feature>
<evidence type="ECO:0000313" key="4">
    <source>
        <dbReference type="Proteomes" id="UP000010367"/>
    </source>
</evidence>
<dbReference type="HOGENOM" id="CLU_026708_0_0_3"/>
<reference evidence="3 4" key="1">
    <citation type="submission" date="2012-06" db="EMBL/GenBank/DDBJ databases">
        <title>Finished chromosome of genome of Oscillatoria acuminata PCC 6304.</title>
        <authorList>
            <consortium name="US DOE Joint Genome Institute"/>
            <person name="Gugger M."/>
            <person name="Coursin T."/>
            <person name="Rippka R."/>
            <person name="Tandeau De Marsac N."/>
            <person name="Huntemann M."/>
            <person name="Wei C.-L."/>
            <person name="Han J."/>
            <person name="Detter J.C."/>
            <person name="Han C."/>
            <person name="Tapia R."/>
            <person name="Davenport K."/>
            <person name="Daligault H."/>
            <person name="Erkkila T."/>
            <person name="Gu W."/>
            <person name="Munk A.C.C."/>
            <person name="Teshima H."/>
            <person name="Xu Y."/>
            <person name="Chain P."/>
            <person name="Chen A."/>
            <person name="Krypides N."/>
            <person name="Mavromatis K."/>
            <person name="Markowitz V."/>
            <person name="Szeto E."/>
            <person name="Ivanova N."/>
            <person name="Mikhailova N."/>
            <person name="Ovchinnikova G."/>
            <person name="Pagani I."/>
            <person name="Pati A."/>
            <person name="Goodwin L."/>
            <person name="Peters L."/>
            <person name="Pitluck S."/>
            <person name="Woyke T."/>
            <person name="Kerfeld C."/>
        </authorList>
    </citation>
    <scope>NUCLEOTIDE SEQUENCE [LARGE SCALE GENOMIC DNA]</scope>
    <source>
        <strain evidence="3 4">PCC 6304</strain>
    </source>
</reference>
<feature type="compositionally biased region" description="Acidic residues" evidence="2">
    <location>
        <begin position="89"/>
        <end position="125"/>
    </location>
</feature>
<dbReference type="STRING" id="56110.Oscil6304_4581"/>
<feature type="compositionally biased region" description="Polar residues" evidence="2">
    <location>
        <begin position="1"/>
        <end position="17"/>
    </location>
</feature>
<keyword evidence="4" id="KW-1185">Reference proteome</keyword>
<dbReference type="Proteomes" id="UP000010367">
    <property type="component" value="Chromosome"/>
</dbReference>
<feature type="coiled-coil region" evidence="1">
    <location>
        <begin position="139"/>
        <end position="216"/>
    </location>
</feature>
<dbReference type="eggNOG" id="COG5217">
    <property type="taxonomic scope" value="Bacteria"/>
</dbReference>
<feature type="compositionally biased region" description="Low complexity" evidence="2">
    <location>
        <begin position="55"/>
        <end position="71"/>
    </location>
</feature>
<dbReference type="RefSeq" id="WP_015150716.1">
    <property type="nucleotide sequence ID" value="NC_019693.1"/>
</dbReference>
<evidence type="ECO:0000256" key="2">
    <source>
        <dbReference type="SAM" id="MobiDB-lite"/>
    </source>
</evidence>
<proteinExistence type="predicted"/>
<protein>
    <submittedName>
        <fullName evidence="3">Uncharacterized protein</fullName>
    </submittedName>
</protein>
<dbReference type="Pfam" id="PF11285">
    <property type="entry name" value="DUF3086"/>
    <property type="match status" value="1"/>
</dbReference>